<keyword evidence="1" id="KW-1133">Transmembrane helix</keyword>
<evidence type="ECO:0000256" key="1">
    <source>
        <dbReference type="SAM" id="Phobius"/>
    </source>
</evidence>
<name>A0A4R6UYZ1_9PSEU</name>
<dbReference type="AlphaFoldDB" id="A0A4R6UYZ1"/>
<keyword evidence="3" id="KW-1185">Reference proteome</keyword>
<reference evidence="2 3" key="1">
    <citation type="submission" date="2019-03" db="EMBL/GenBank/DDBJ databases">
        <title>Genomic Encyclopedia of Type Strains, Phase IV (KMG-IV): sequencing the most valuable type-strain genomes for metagenomic binning, comparative biology and taxonomic classification.</title>
        <authorList>
            <person name="Goeker M."/>
        </authorList>
    </citation>
    <scope>NUCLEOTIDE SEQUENCE [LARGE SCALE GENOMIC DNA]</scope>
    <source>
        <strain evidence="2 3">DSM 45775</strain>
    </source>
</reference>
<protein>
    <submittedName>
        <fullName evidence="2">Uncharacterized protein</fullName>
    </submittedName>
</protein>
<comment type="caution">
    <text evidence="2">The sequence shown here is derived from an EMBL/GenBank/DDBJ whole genome shotgun (WGS) entry which is preliminary data.</text>
</comment>
<sequence length="45" mass="4902">MSVAPAPTSRPEPDVSWRRRLITDLEMFLVVLAIGLLLGVLAALL</sequence>
<organism evidence="2 3">
    <name type="scientific">Actinomycetospora succinea</name>
    <dbReference type="NCBI Taxonomy" id="663603"/>
    <lineage>
        <taxon>Bacteria</taxon>
        <taxon>Bacillati</taxon>
        <taxon>Actinomycetota</taxon>
        <taxon>Actinomycetes</taxon>
        <taxon>Pseudonocardiales</taxon>
        <taxon>Pseudonocardiaceae</taxon>
        <taxon>Actinomycetospora</taxon>
    </lineage>
</organism>
<dbReference type="EMBL" id="SNYO01000011">
    <property type="protein sequence ID" value="TDQ48904.1"/>
    <property type="molecule type" value="Genomic_DNA"/>
</dbReference>
<evidence type="ECO:0000313" key="2">
    <source>
        <dbReference type="EMBL" id="TDQ48904.1"/>
    </source>
</evidence>
<keyword evidence="1" id="KW-0812">Transmembrane</keyword>
<feature type="transmembrane region" description="Helical" evidence="1">
    <location>
        <begin position="21"/>
        <end position="44"/>
    </location>
</feature>
<evidence type="ECO:0000313" key="3">
    <source>
        <dbReference type="Proteomes" id="UP000295705"/>
    </source>
</evidence>
<keyword evidence="1" id="KW-0472">Membrane</keyword>
<dbReference type="RefSeq" id="WP_166660107.1">
    <property type="nucleotide sequence ID" value="NZ_BAABHR010000021.1"/>
</dbReference>
<dbReference type="Proteomes" id="UP000295705">
    <property type="component" value="Unassembled WGS sequence"/>
</dbReference>
<gene>
    <name evidence="2" type="ORF">EV188_11174</name>
</gene>
<proteinExistence type="predicted"/>
<accession>A0A4R6UYZ1</accession>